<protein>
    <submittedName>
        <fullName evidence="2">3',5'-cyclic-nucleotide phosphodiesterase</fullName>
    </submittedName>
</protein>
<dbReference type="Pfam" id="PF12706">
    <property type="entry name" value="Lactamase_B_2"/>
    <property type="match status" value="1"/>
</dbReference>
<evidence type="ECO:0000313" key="3">
    <source>
        <dbReference type="Proteomes" id="UP000240638"/>
    </source>
</evidence>
<dbReference type="SMART" id="SM00849">
    <property type="entry name" value="Lactamase_B"/>
    <property type="match status" value="1"/>
</dbReference>
<evidence type="ECO:0000259" key="1">
    <source>
        <dbReference type="SMART" id="SM00849"/>
    </source>
</evidence>
<feature type="domain" description="Metallo-beta-lactamase" evidence="1">
    <location>
        <begin position="18"/>
        <end position="205"/>
    </location>
</feature>
<dbReference type="PANTHER" id="PTHR42663">
    <property type="entry name" value="HYDROLASE C777.06C-RELATED-RELATED"/>
    <property type="match status" value="1"/>
</dbReference>
<dbReference type="Proteomes" id="UP000240638">
    <property type="component" value="Unassembled WGS sequence"/>
</dbReference>
<dbReference type="PRINTS" id="PR00388">
    <property type="entry name" value="PDIESTERASE2"/>
</dbReference>
<reference evidence="2 3" key="1">
    <citation type="submission" date="2018-03" db="EMBL/GenBank/DDBJ databases">
        <title>Whole genome analyses suggest that Burkholderia sensu lato contains two further novel genera in the rhizoxinica-symbiotica group Mycetohabitans gen. nov., and Trinickia gen. nov.: implications for the evolution of diazotrophy and nodulation in the Burkholderiaceae.</title>
        <authorList>
            <person name="Estrada De Los Santos P."/>
            <person name="Palmer M."/>
            <person name="Chavez-Ramirez B."/>
            <person name="Steenkamp E.T."/>
            <person name="Hirsch A.M."/>
            <person name="Manyaka P."/>
            <person name="Maluk M."/>
            <person name="Lafos M."/>
            <person name="Crook M."/>
            <person name="Gross E."/>
            <person name="Simon M.F."/>
            <person name="Bueno Dos Reis Junior F."/>
            <person name="Poole P.S."/>
            <person name="Venter S.N."/>
            <person name="James E.K."/>
        </authorList>
    </citation>
    <scope>NUCLEOTIDE SEQUENCE [LARGE SCALE GENOMIC DNA]</scope>
    <source>
        <strain evidence="2 3">JPY-366</strain>
    </source>
</reference>
<name>A0A2T3XKA4_9BURK</name>
<proteinExistence type="predicted"/>
<comment type="caution">
    <text evidence="2">The sequence shown here is derived from an EMBL/GenBank/DDBJ whole genome shotgun (WGS) entry which is preliminary data.</text>
</comment>
<dbReference type="CDD" id="cd07735">
    <property type="entry name" value="class_II_PDE_MBL-fold"/>
    <property type="match status" value="1"/>
</dbReference>
<accession>A0A2T3XKA4</accession>
<evidence type="ECO:0000313" key="2">
    <source>
        <dbReference type="EMBL" id="PTB16902.1"/>
    </source>
</evidence>
<dbReference type="InterPro" id="IPR000396">
    <property type="entry name" value="Pdiesterase2"/>
</dbReference>
<sequence length="256" mass="27744">MMKLTVLGCSGGIGGEGHRTTALLVDEDILIDAGTGVADLDMEALARIDHVFLTHAHIDHIACLPLMLDTVGPRRAKPLVVHCTAATEVILRAHLFNGVLWPDFTRIPSPAKPFLRFALLEEGESCAVGERIFAPLPAAHGVPAVGYEVATPRGSLAFGGDSSVCPAFWDAVARIADLRYLIVETAFPDAQRKLAVESKHLCPALLAAQLPEQRGSYRLLISHVKPGYEKETMDELRRAAGRHAPSMLTRGDVYWL</sequence>
<dbReference type="GO" id="GO:0004115">
    <property type="term" value="F:3',5'-cyclic-AMP phosphodiesterase activity"/>
    <property type="evidence" value="ECO:0007669"/>
    <property type="project" value="InterPro"/>
</dbReference>
<organism evidence="2 3">
    <name type="scientific">Trinickia symbiotica</name>
    <dbReference type="NCBI Taxonomy" id="863227"/>
    <lineage>
        <taxon>Bacteria</taxon>
        <taxon>Pseudomonadati</taxon>
        <taxon>Pseudomonadota</taxon>
        <taxon>Betaproteobacteria</taxon>
        <taxon>Burkholderiales</taxon>
        <taxon>Burkholderiaceae</taxon>
        <taxon>Trinickia</taxon>
    </lineage>
</organism>
<dbReference type="GO" id="GO:0006198">
    <property type="term" value="P:cAMP catabolic process"/>
    <property type="evidence" value="ECO:0007669"/>
    <property type="project" value="InterPro"/>
</dbReference>
<dbReference type="InterPro" id="IPR001279">
    <property type="entry name" value="Metallo-B-lactamas"/>
</dbReference>
<dbReference type="AlphaFoldDB" id="A0A2T3XKA4"/>
<dbReference type="EMBL" id="PYUC01000027">
    <property type="protein sequence ID" value="PTB16902.1"/>
    <property type="molecule type" value="Genomic_DNA"/>
</dbReference>
<dbReference type="PANTHER" id="PTHR42663:SF6">
    <property type="entry name" value="HYDROLASE C777.06C-RELATED"/>
    <property type="match status" value="1"/>
</dbReference>
<dbReference type="InterPro" id="IPR036866">
    <property type="entry name" value="RibonucZ/Hydroxyglut_hydro"/>
</dbReference>
<dbReference type="Gene3D" id="3.60.15.10">
    <property type="entry name" value="Ribonuclease Z/Hydroxyacylglutathione hydrolase-like"/>
    <property type="match status" value="1"/>
</dbReference>
<dbReference type="SUPFAM" id="SSF56281">
    <property type="entry name" value="Metallo-hydrolase/oxidoreductase"/>
    <property type="match status" value="1"/>
</dbReference>
<gene>
    <name evidence="2" type="ORF">C9I57_30990</name>
</gene>